<feature type="transmembrane region" description="Helical" evidence="12">
    <location>
        <begin position="326"/>
        <end position="345"/>
    </location>
</feature>
<keyword evidence="3" id="KW-1003">Cell membrane</keyword>
<evidence type="ECO:0000256" key="6">
    <source>
        <dbReference type="ARBA" id="ARBA00022683"/>
    </source>
</evidence>
<keyword evidence="6" id="KW-0598">Phosphotransferase system</keyword>
<dbReference type="KEGG" id="str:Sterm_2418"/>
<dbReference type="GO" id="GO:0016301">
    <property type="term" value="F:kinase activity"/>
    <property type="evidence" value="ECO:0007669"/>
    <property type="project" value="UniProtKB-KW"/>
</dbReference>
<dbReference type="SUPFAM" id="SSF55604">
    <property type="entry name" value="Glucose permease domain IIB"/>
    <property type="match status" value="1"/>
</dbReference>
<feature type="active site" description="Phosphocysteine intermediate; for EIIB activity" evidence="11">
    <location>
        <position position="27"/>
    </location>
</feature>
<evidence type="ECO:0000256" key="5">
    <source>
        <dbReference type="ARBA" id="ARBA00022679"/>
    </source>
</evidence>
<feature type="transmembrane region" description="Helical" evidence="12">
    <location>
        <begin position="106"/>
        <end position="129"/>
    </location>
</feature>
<evidence type="ECO:0000256" key="11">
    <source>
        <dbReference type="PROSITE-ProRule" id="PRU00421"/>
    </source>
</evidence>
<evidence type="ECO:0000256" key="4">
    <source>
        <dbReference type="ARBA" id="ARBA00022597"/>
    </source>
</evidence>
<keyword evidence="2" id="KW-0813">Transport</keyword>
<reference evidence="16" key="1">
    <citation type="submission" date="2009-09" db="EMBL/GenBank/DDBJ databases">
        <title>The complete chromosome of Sebaldella termitidis ATCC 33386.</title>
        <authorList>
            <consortium name="US DOE Joint Genome Institute (JGI-PGF)"/>
            <person name="Lucas S."/>
            <person name="Copeland A."/>
            <person name="Lapidus A."/>
            <person name="Glavina del Rio T."/>
            <person name="Dalin E."/>
            <person name="Tice H."/>
            <person name="Bruce D."/>
            <person name="Goodwin L."/>
            <person name="Pitluck S."/>
            <person name="Kyrpides N."/>
            <person name="Mavromatis K."/>
            <person name="Ivanova N."/>
            <person name="Mikhailova N."/>
            <person name="Sims D."/>
            <person name="Meincke L."/>
            <person name="Brettin T."/>
            <person name="Detter J.C."/>
            <person name="Han C."/>
            <person name="Larimer F."/>
            <person name="Land M."/>
            <person name="Hauser L."/>
            <person name="Markowitz V."/>
            <person name="Cheng J.F."/>
            <person name="Hugenholtz P."/>
            <person name="Woyke T."/>
            <person name="Wu D."/>
            <person name="Eisen J.A."/>
        </authorList>
    </citation>
    <scope>NUCLEOTIDE SEQUENCE [LARGE SCALE GENOMIC DNA]</scope>
    <source>
        <strain evidence="16">ATCC 33386 / NCTC 11300</strain>
    </source>
</reference>
<dbReference type="GO" id="GO:0090589">
    <property type="term" value="F:protein-phosphocysteine-trehalose phosphotransferase system transporter activity"/>
    <property type="evidence" value="ECO:0007669"/>
    <property type="project" value="TreeGrafter"/>
</dbReference>
<evidence type="ECO:0000256" key="3">
    <source>
        <dbReference type="ARBA" id="ARBA00022475"/>
    </source>
</evidence>
<dbReference type="PROSITE" id="PS51103">
    <property type="entry name" value="PTS_EIIC_TYPE_1"/>
    <property type="match status" value="1"/>
</dbReference>
<evidence type="ECO:0000313" key="15">
    <source>
        <dbReference type="EMBL" id="ACZ09271.1"/>
    </source>
</evidence>
<dbReference type="PANTHER" id="PTHR30175">
    <property type="entry name" value="PHOSPHOTRANSFERASE SYSTEM TRANSPORT PROTEIN"/>
    <property type="match status" value="1"/>
</dbReference>
<keyword evidence="5" id="KW-0808">Transferase</keyword>
<dbReference type="InterPro" id="IPR018113">
    <property type="entry name" value="PTrfase_EIIB_Cys"/>
</dbReference>
<feature type="transmembrane region" description="Helical" evidence="12">
    <location>
        <begin position="270"/>
        <end position="293"/>
    </location>
</feature>
<dbReference type="HOGENOM" id="CLU_012312_2_1_0"/>
<dbReference type="Gene3D" id="3.30.1360.60">
    <property type="entry name" value="Glucose permease domain IIB"/>
    <property type="match status" value="1"/>
</dbReference>
<dbReference type="InterPro" id="IPR050558">
    <property type="entry name" value="PTS_Sugar-Specific_Components"/>
</dbReference>
<feature type="transmembrane region" description="Helical" evidence="12">
    <location>
        <begin position="413"/>
        <end position="437"/>
    </location>
</feature>
<dbReference type="FunFam" id="3.30.1360.60:FF:000001">
    <property type="entry name" value="PTS system glucose-specific IIBC component PtsG"/>
    <property type="match status" value="1"/>
</dbReference>
<evidence type="ECO:0000259" key="14">
    <source>
        <dbReference type="PROSITE" id="PS51103"/>
    </source>
</evidence>
<dbReference type="PROSITE" id="PS51098">
    <property type="entry name" value="PTS_EIIB_TYPE_1"/>
    <property type="match status" value="1"/>
</dbReference>
<keyword evidence="7 12" id="KW-0812">Transmembrane</keyword>
<dbReference type="Pfam" id="PF02378">
    <property type="entry name" value="PTS_EIIC"/>
    <property type="match status" value="1"/>
</dbReference>
<dbReference type="EMBL" id="CP001739">
    <property type="protein sequence ID" value="ACZ09271.1"/>
    <property type="molecule type" value="Genomic_DNA"/>
</dbReference>
<feature type="transmembrane region" description="Helical" evidence="12">
    <location>
        <begin position="159"/>
        <end position="177"/>
    </location>
</feature>
<dbReference type="InterPro" id="IPR003352">
    <property type="entry name" value="PTS_EIIC"/>
</dbReference>
<feature type="transmembrane region" description="Helical" evidence="12">
    <location>
        <begin position="189"/>
        <end position="208"/>
    </location>
</feature>
<evidence type="ECO:0000256" key="8">
    <source>
        <dbReference type="ARBA" id="ARBA00022777"/>
    </source>
</evidence>
<dbReference type="InterPro" id="IPR013013">
    <property type="entry name" value="PTS_EIIC_1"/>
</dbReference>
<dbReference type="Proteomes" id="UP000000845">
    <property type="component" value="Chromosome"/>
</dbReference>
<dbReference type="eggNOG" id="COG1263">
    <property type="taxonomic scope" value="Bacteria"/>
</dbReference>
<dbReference type="PANTHER" id="PTHR30175:SF4">
    <property type="entry name" value="PTS SYSTEM TREHALOSE-SPECIFIC EIIBC COMPONENT"/>
    <property type="match status" value="1"/>
</dbReference>
<protein>
    <submittedName>
        <fullName evidence="15">PTS system, glucose-like IIB subunint</fullName>
    </submittedName>
</protein>
<evidence type="ECO:0000256" key="9">
    <source>
        <dbReference type="ARBA" id="ARBA00022989"/>
    </source>
</evidence>
<keyword evidence="16" id="KW-1185">Reference proteome</keyword>
<dbReference type="InterPro" id="IPR036878">
    <property type="entry name" value="Glu_permease_IIB"/>
</dbReference>
<accession>D1ALC8</accession>
<evidence type="ECO:0000256" key="1">
    <source>
        <dbReference type="ARBA" id="ARBA00004651"/>
    </source>
</evidence>
<evidence type="ECO:0000313" key="16">
    <source>
        <dbReference type="Proteomes" id="UP000000845"/>
    </source>
</evidence>
<sequence length="489" mass="53110">MSKYNEESKRLLEYIGGKENIISVTHCATRLRFALVDDKKADIKKIGELDTVKGTFVNAGQFQVIIGNDVADFYKTFISTAGLETASKAEVKKEALKKQSFIQKMIAHLAEIFVPLLPAIIAGGLILGFRNILGDMKVFGNGTQSLTELHTWAATLNDFLWWFGNAIFPFLPALVAWSTVKKFGGTEVLGVVLGIMLVSPEFFMNAYQYGSLAADHAALAEALEKGNYIWHIFGLNIAKVGYQAQVLPAIFSGITLCYIEKWFTKRVPEILKLVVVPFMALFITGILTVTIIGPAAREIGNYIALIFKTLMLTPGLKYLGGFAFGLLYAPLVVTGLHHTFLAVDFQLIADPALQGTMIWPMIALSNIAQSGAVAATYFIYKKDKKQESLSASATISAWLGVTEPAMFGANLKYMYPFVAAITASAVAGLISAAFGVLAGGVGIGGLPAILAIKAQYWPGYILAMAVALFGSFFLTFAFKKIYDKKHGLK</sequence>
<dbReference type="PROSITE" id="PS01035">
    <property type="entry name" value="PTS_EIIB_TYPE_1_CYS"/>
    <property type="match status" value="1"/>
</dbReference>
<keyword evidence="9 12" id="KW-1133">Transmembrane helix</keyword>
<keyword evidence="4" id="KW-0762">Sugar transport</keyword>
<dbReference type="eggNOG" id="COG1264">
    <property type="taxonomic scope" value="Bacteria"/>
</dbReference>
<feature type="transmembrane region" description="Helical" evidence="12">
    <location>
        <begin position="357"/>
        <end position="380"/>
    </location>
</feature>
<reference evidence="15 16" key="2">
    <citation type="journal article" date="2010" name="Stand. Genomic Sci.">
        <title>Complete genome sequence of Sebaldella termitidis type strain (NCTC 11300).</title>
        <authorList>
            <person name="Harmon-Smith M."/>
            <person name="Celia L."/>
            <person name="Chertkov O."/>
            <person name="Lapidus A."/>
            <person name="Copeland A."/>
            <person name="Glavina Del Rio T."/>
            <person name="Nolan M."/>
            <person name="Lucas S."/>
            <person name="Tice H."/>
            <person name="Cheng J.F."/>
            <person name="Han C."/>
            <person name="Detter J.C."/>
            <person name="Bruce D."/>
            <person name="Goodwin L."/>
            <person name="Pitluck S."/>
            <person name="Pati A."/>
            <person name="Liolios K."/>
            <person name="Ivanova N."/>
            <person name="Mavromatis K."/>
            <person name="Mikhailova N."/>
            <person name="Chen A."/>
            <person name="Palaniappan K."/>
            <person name="Land M."/>
            <person name="Hauser L."/>
            <person name="Chang Y.J."/>
            <person name="Jeffries C.D."/>
            <person name="Brettin T."/>
            <person name="Goker M."/>
            <person name="Beck B."/>
            <person name="Bristow J."/>
            <person name="Eisen J.A."/>
            <person name="Markowitz V."/>
            <person name="Hugenholtz P."/>
            <person name="Kyrpides N.C."/>
            <person name="Klenk H.P."/>
            <person name="Chen F."/>
        </authorList>
    </citation>
    <scope>NUCLEOTIDE SEQUENCE [LARGE SCALE GENOMIC DNA]</scope>
    <source>
        <strain evidence="16">ATCC 33386 / NCTC 11300</strain>
    </source>
</reference>
<evidence type="ECO:0000256" key="7">
    <source>
        <dbReference type="ARBA" id="ARBA00022692"/>
    </source>
</evidence>
<gene>
    <name evidence="15" type="ordered locus">Sterm_2418</name>
</gene>
<keyword evidence="10 12" id="KW-0472">Membrane</keyword>
<feature type="domain" description="PTS EIIB type-1" evidence="13">
    <location>
        <begin position="5"/>
        <end position="87"/>
    </location>
</feature>
<dbReference type="CDD" id="cd00212">
    <property type="entry name" value="PTS_IIB_glc"/>
    <property type="match status" value="1"/>
</dbReference>
<proteinExistence type="predicted"/>
<dbReference type="InterPro" id="IPR001996">
    <property type="entry name" value="PTS_IIB_1"/>
</dbReference>
<dbReference type="GO" id="GO:0008982">
    <property type="term" value="F:protein-N(PI)-phosphohistidine-sugar phosphotransferase activity"/>
    <property type="evidence" value="ECO:0007669"/>
    <property type="project" value="InterPro"/>
</dbReference>
<dbReference type="STRING" id="526218.Sterm_2418"/>
<dbReference type="Pfam" id="PF00367">
    <property type="entry name" value="PTS_EIIB"/>
    <property type="match status" value="1"/>
</dbReference>
<evidence type="ECO:0000256" key="10">
    <source>
        <dbReference type="ARBA" id="ARBA00023136"/>
    </source>
</evidence>
<comment type="subcellular location">
    <subcellularLocation>
        <location evidence="1">Cell membrane</location>
        <topology evidence="1">Multi-pass membrane protein</topology>
    </subcellularLocation>
</comment>
<evidence type="ECO:0000259" key="13">
    <source>
        <dbReference type="PROSITE" id="PS51098"/>
    </source>
</evidence>
<keyword evidence="8" id="KW-0418">Kinase</keyword>
<dbReference type="GO" id="GO:0009401">
    <property type="term" value="P:phosphoenolpyruvate-dependent sugar phosphotransferase system"/>
    <property type="evidence" value="ECO:0007669"/>
    <property type="project" value="UniProtKB-KW"/>
</dbReference>
<evidence type="ECO:0000256" key="2">
    <source>
        <dbReference type="ARBA" id="ARBA00022448"/>
    </source>
</evidence>
<dbReference type="GO" id="GO:0015771">
    <property type="term" value="P:trehalose transport"/>
    <property type="evidence" value="ECO:0007669"/>
    <property type="project" value="TreeGrafter"/>
</dbReference>
<evidence type="ECO:0000256" key="12">
    <source>
        <dbReference type="SAM" id="Phobius"/>
    </source>
</evidence>
<dbReference type="AlphaFoldDB" id="D1ALC8"/>
<name>D1ALC8_SEBTE</name>
<dbReference type="GO" id="GO:0005886">
    <property type="term" value="C:plasma membrane"/>
    <property type="evidence" value="ECO:0007669"/>
    <property type="project" value="UniProtKB-SubCell"/>
</dbReference>
<dbReference type="NCBIfam" id="NF008236">
    <property type="entry name" value="PRK11007.1"/>
    <property type="match status" value="1"/>
</dbReference>
<dbReference type="RefSeq" id="WP_012861865.1">
    <property type="nucleotide sequence ID" value="NC_013517.1"/>
</dbReference>
<feature type="transmembrane region" description="Helical" evidence="12">
    <location>
        <begin position="457"/>
        <end position="478"/>
    </location>
</feature>
<organism evidence="15 16">
    <name type="scientific">Sebaldella termitidis (strain ATCC 33386 / NCTC 11300)</name>
    <dbReference type="NCBI Taxonomy" id="526218"/>
    <lineage>
        <taxon>Bacteria</taxon>
        <taxon>Fusobacteriati</taxon>
        <taxon>Fusobacteriota</taxon>
        <taxon>Fusobacteriia</taxon>
        <taxon>Fusobacteriales</taxon>
        <taxon>Leptotrichiaceae</taxon>
        <taxon>Sebaldella</taxon>
    </lineage>
</organism>
<feature type="domain" description="PTS EIIC type-1" evidence="14">
    <location>
        <begin position="107"/>
        <end position="489"/>
    </location>
</feature>